<evidence type="ECO:0000313" key="5">
    <source>
        <dbReference type="Proteomes" id="UP000607645"/>
    </source>
</evidence>
<keyword evidence="5" id="KW-1185">Reference proteome</keyword>
<name>A0A8J6JJ38_9FIRM</name>
<keyword evidence="2" id="KW-0732">Signal</keyword>
<feature type="region of interest" description="Disordered" evidence="1">
    <location>
        <begin position="27"/>
        <end position="49"/>
    </location>
</feature>
<dbReference type="Gene3D" id="3.10.105.10">
    <property type="entry name" value="Dipeptide-binding Protein, Domain 3"/>
    <property type="match status" value="1"/>
</dbReference>
<evidence type="ECO:0000256" key="1">
    <source>
        <dbReference type="SAM" id="MobiDB-lite"/>
    </source>
</evidence>
<dbReference type="AlphaFoldDB" id="A0A8J6JJ38"/>
<dbReference type="Pfam" id="PF00496">
    <property type="entry name" value="SBP_bac_5"/>
    <property type="match status" value="1"/>
</dbReference>
<dbReference type="Proteomes" id="UP000607645">
    <property type="component" value="Unassembled WGS sequence"/>
</dbReference>
<feature type="compositionally biased region" description="Low complexity" evidence="1">
    <location>
        <begin position="32"/>
        <end position="49"/>
    </location>
</feature>
<dbReference type="GO" id="GO:0043190">
    <property type="term" value="C:ATP-binding cassette (ABC) transporter complex"/>
    <property type="evidence" value="ECO:0007669"/>
    <property type="project" value="InterPro"/>
</dbReference>
<dbReference type="PIRSF" id="PIRSF002741">
    <property type="entry name" value="MppA"/>
    <property type="match status" value="1"/>
</dbReference>
<gene>
    <name evidence="4" type="ORF">H8S62_08410</name>
</gene>
<dbReference type="PANTHER" id="PTHR30290">
    <property type="entry name" value="PERIPLASMIC BINDING COMPONENT OF ABC TRANSPORTER"/>
    <property type="match status" value="1"/>
</dbReference>
<feature type="signal peptide" evidence="2">
    <location>
        <begin position="1"/>
        <end position="23"/>
    </location>
</feature>
<protein>
    <submittedName>
        <fullName evidence="4">Peptide ABC transporter substrate-binding protein</fullName>
    </submittedName>
</protein>
<dbReference type="InterPro" id="IPR000914">
    <property type="entry name" value="SBP_5_dom"/>
</dbReference>
<evidence type="ECO:0000256" key="2">
    <source>
        <dbReference type="SAM" id="SignalP"/>
    </source>
</evidence>
<feature type="domain" description="Solute-binding protein family 5" evidence="3">
    <location>
        <begin position="95"/>
        <end position="419"/>
    </location>
</feature>
<dbReference type="InterPro" id="IPR030678">
    <property type="entry name" value="Peptide/Ni-bd"/>
</dbReference>
<dbReference type="GO" id="GO:1904680">
    <property type="term" value="F:peptide transmembrane transporter activity"/>
    <property type="evidence" value="ECO:0007669"/>
    <property type="project" value="TreeGrafter"/>
</dbReference>
<accession>A0A8J6JJ38</accession>
<evidence type="ECO:0000259" key="3">
    <source>
        <dbReference type="Pfam" id="PF00496"/>
    </source>
</evidence>
<feature type="chain" id="PRO_5039073475" evidence="2">
    <location>
        <begin position="24"/>
        <end position="519"/>
    </location>
</feature>
<dbReference type="GO" id="GO:0042597">
    <property type="term" value="C:periplasmic space"/>
    <property type="evidence" value="ECO:0007669"/>
    <property type="project" value="UniProtKB-ARBA"/>
</dbReference>
<reference evidence="4" key="1">
    <citation type="submission" date="2020-08" db="EMBL/GenBank/DDBJ databases">
        <title>Genome public.</title>
        <authorList>
            <person name="Liu C."/>
            <person name="Sun Q."/>
        </authorList>
    </citation>
    <scope>NUCLEOTIDE SEQUENCE</scope>
    <source>
        <strain evidence="4">NSJ-52</strain>
    </source>
</reference>
<sequence>MKKSKMICLVLTLALLCSLSACGGEGEPSPSPTAAPTESAAPSPAPTEAPGTAEFVLSCYPSAGFHPITGQNRTNLTLAPLMYEGLFELDETFAPHNVLCESHAVSEDGLTWTFTLKAAAFSDGSALTAADVVHSLQRAQGEDSVYAGRLSGVRSIREAEAGVEVVLSAPNGNLPALLDIPIVKENGEAPLGTGPYVLTGEGEELSLTAVDGWWQNKALPLTSIRLCSVQGADGLIHAFDTREVSLVTADITGSNALGYSGSYEVWDYPTSIMLYVGYNTQSGPCRDSEVRRALSYGYERTAVAKSLFAQHAAAACLPVSPASPLYSQALADTLAYSPQRVEELLEGAGWLLSDGVRTKGREALTLTFVVNTDNSYKVSAAEYLTELLSREGIAVELKKLPWEDYVAALEGGEFDLYLGEVKLTADFDLTALLAPGGTLNYGAFADGETQDLLAAYLAADAAGRSEAAQALYRQIARTAPFTPICFKSWSVLTHWGKIAGLNPTQQNVFYGFSNWKPGR</sequence>
<dbReference type="PROSITE" id="PS51257">
    <property type="entry name" value="PROKAR_LIPOPROTEIN"/>
    <property type="match status" value="1"/>
</dbReference>
<dbReference type="RefSeq" id="WP_186919008.1">
    <property type="nucleotide sequence ID" value="NZ_JACOPQ010000005.1"/>
</dbReference>
<dbReference type="SUPFAM" id="SSF53850">
    <property type="entry name" value="Periplasmic binding protein-like II"/>
    <property type="match status" value="1"/>
</dbReference>
<proteinExistence type="predicted"/>
<dbReference type="EMBL" id="JACOPQ010000005">
    <property type="protein sequence ID" value="MBC5737033.1"/>
    <property type="molecule type" value="Genomic_DNA"/>
</dbReference>
<evidence type="ECO:0000313" key="4">
    <source>
        <dbReference type="EMBL" id="MBC5737033.1"/>
    </source>
</evidence>
<organism evidence="4 5">
    <name type="scientific">Lawsonibacter faecis</name>
    <dbReference type="NCBI Taxonomy" id="2763052"/>
    <lineage>
        <taxon>Bacteria</taxon>
        <taxon>Bacillati</taxon>
        <taxon>Bacillota</taxon>
        <taxon>Clostridia</taxon>
        <taxon>Eubacteriales</taxon>
        <taxon>Oscillospiraceae</taxon>
        <taxon>Lawsonibacter</taxon>
    </lineage>
</organism>
<dbReference type="GO" id="GO:0015833">
    <property type="term" value="P:peptide transport"/>
    <property type="evidence" value="ECO:0007669"/>
    <property type="project" value="TreeGrafter"/>
</dbReference>
<dbReference type="Gene3D" id="3.40.190.10">
    <property type="entry name" value="Periplasmic binding protein-like II"/>
    <property type="match status" value="1"/>
</dbReference>
<comment type="caution">
    <text evidence="4">The sequence shown here is derived from an EMBL/GenBank/DDBJ whole genome shotgun (WGS) entry which is preliminary data.</text>
</comment>
<dbReference type="InterPro" id="IPR039424">
    <property type="entry name" value="SBP_5"/>
</dbReference>